<gene>
    <name evidence="2" type="ORF">CUR178_05794</name>
</gene>
<comment type="caution">
    <text evidence="2">The sequence shown here is derived from an EMBL/GenBank/DDBJ whole genome shotgun (WGS) entry which is preliminary data.</text>
</comment>
<dbReference type="EMBL" id="JAFHKP010000020">
    <property type="protein sequence ID" value="KAG5480659.1"/>
    <property type="molecule type" value="Genomic_DNA"/>
</dbReference>
<evidence type="ECO:0000256" key="1">
    <source>
        <dbReference type="SAM" id="MobiDB-lite"/>
    </source>
</evidence>
<feature type="region of interest" description="Disordered" evidence="1">
    <location>
        <begin position="1"/>
        <end position="23"/>
    </location>
</feature>
<sequence>MALSLQTSRFASPPLPPAPQSAESLSHFSKKASAVLALTCADRIPLFSHISFCISLTLSLYLQKFTLIMSRDDVDVSGAVAAVVHFTTHGDKVSNQELMHAIDHSLDAGGTPAVHTVAPKLLRWALEDDTPRAPPGAVTYVGALNRHFCVQVILHRLAQPLGRRPAGLQELLQFYLMTLHSVSVEAARRQLTQCVACLLIVLEDHLVEQLRSWIRGGDATSADDCRMALQIFIAVVDILSDRRVAIGSIRRATQRRQLQAHLLIVLESPLTDAAHLPLLVRATDAAVGFLWEAMHGEPQEVAATFWEALPTSTVWQYCLRCLGAAASASSPSATCPEEVVNMVCSVLRCQTMVNAAAEALLSSTLSLVLQPIAPPSVSMADWETISRVIAAALEASAKAIVTQQPSDVPLFRLFSSAAGRLAQLLQAPAAPMTAVRHVCEGISALTQALQPAPLPEMEPDDDPVDFSDFVEQTCVENAEKAAAIAQLRPFLHDCMRALAARLAHGGFAQDGWRNIAAYVARQATDGDAEDYEVAHEDVQLAIFTTYERVTALLGMLGIEEINMAVPELGQQLVLVMGDSGSALKWLDSAQPVDLLVQSALLPCCVARHVSSISAARWALDSDAVRVMDGLMLALAAYQQPGSPCSGDSPSGSVNAVMDVARAAAAVLLAIARELGPDDAARLRDRSIPLVSTLWRCVTSAAGASASTSTRHAAADELATLLEAGVGALPDTAVDLLKHQDAYTQAVLFAAGGACTPSLNTLEVLAHILHCIAQLSAEEAEAVETRVCGGVAERLRRRCEAGEWACEALAMLLDSWHAQHPQLLVFFLSLAAVVPDEMQSALLLAGVTRFFSLPHSHDTSTRELAAALEARFVHPIAASPATAPSLHALLLWLLQSHPSFTAADGAQRLRTLAECGRALCEGGHVPAVSLTKTLVACVARWQEHQSASALGIGVAYEASEDSATEDDVHVKQEVLQKLAMWSRCVCAVPELPPTAPPWLVQLQSAHDDYERMAVLKSV</sequence>
<feature type="compositionally biased region" description="Polar residues" evidence="1">
    <location>
        <begin position="1"/>
        <end position="10"/>
    </location>
</feature>
<dbReference type="Proteomes" id="UP000674179">
    <property type="component" value="Chromosome 20"/>
</dbReference>
<protein>
    <recommendedName>
        <fullName evidence="4">Exportin-1/Importin-beta-like domain-containing protein</fullName>
    </recommendedName>
</protein>
<dbReference type="OrthoDB" id="271367at2759"/>
<dbReference type="InterPro" id="IPR016024">
    <property type="entry name" value="ARM-type_fold"/>
</dbReference>
<organism evidence="2 3">
    <name type="scientific">Leishmania enriettii</name>
    <dbReference type="NCBI Taxonomy" id="5663"/>
    <lineage>
        <taxon>Eukaryota</taxon>
        <taxon>Discoba</taxon>
        <taxon>Euglenozoa</taxon>
        <taxon>Kinetoplastea</taxon>
        <taxon>Metakinetoplastina</taxon>
        <taxon>Trypanosomatida</taxon>
        <taxon>Trypanosomatidae</taxon>
        <taxon>Leishmaniinae</taxon>
        <taxon>Leishmania</taxon>
    </lineage>
</organism>
<evidence type="ECO:0000313" key="3">
    <source>
        <dbReference type="Proteomes" id="UP000674179"/>
    </source>
</evidence>
<dbReference type="RefSeq" id="XP_067693472.1">
    <property type="nucleotide sequence ID" value="XM_067837473.1"/>
</dbReference>
<dbReference type="KEGG" id="lenr:94172983"/>
<name>A0A836GV00_LEIEN</name>
<keyword evidence="3" id="KW-1185">Reference proteome</keyword>
<proteinExistence type="predicted"/>
<evidence type="ECO:0000313" key="2">
    <source>
        <dbReference type="EMBL" id="KAG5480659.1"/>
    </source>
</evidence>
<evidence type="ECO:0008006" key="4">
    <source>
        <dbReference type="Google" id="ProtNLM"/>
    </source>
</evidence>
<dbReference type="GeneID" id="94172983"/>
<dbReference type="SUPFAM" id="SSF48371">
    <property type="entry name" value="ARM repeat"/>
    <property type="match status" value="1"/>
</dbReference>
<accession>A0A836GV00</accession>
<dbReference type="AlphaFoldDB" id="A0A836GV00"/>
<reference evidence="2 3" key="1">
    <citation type="submission" date="2021-02" db="EMBL/GenBank/DDBJ databases">
        <title>Leishmania (Mundinia) enrietti genome sequencing and assembly.</title>
        <authorList>
            <person name="Almutairi H."/>
            <person name="Gatherer D."/>
        </authorList>
    </citation>
    <scope>NUCLEOTIDE SEQUENCE [LARGE SCALE GENOMIC DNA]</scope>
    <source>
        <strain evidence="2">CUR178</strain>
    </source>
</reference>